<comment type="caution">
    <text evidence="2">The sequence shown here is derived from an EMBL/GenBank/DDBJ whole genome shotgun (WGS) entry which is preliminary data.</text>
</comment>
<accession>A0A484CYB6</accession>
<gene>
    <name evidence="2" type="ORF">EPR50_G00111840</name>
</gene>
<sequence length="140" mass="15303">MQLHSTAGHRGEASWRAYTSTPPPPPPSNNKFGIQACHNSSLVSVYPPPKSPQAQQQASPVRESPETPPSDATTAPGSNRAHSRRLPEDPTPPPRPLTAESERQKLPIQNSPILPPAPFPSRVQDVRLQRCKSRRPGDQM</sequence>
<organism evidence="2 3">
    <name type="scientific">Perca flavescens</name>
    <name type="common">American yellow perch</name>
    <name type="synonym">Morone flavescens</name>
    <dbReference type="NCBI Taxonomy" id="8167"/>
    <lineage>
        <taxon>Eukaryota</taxon>
        <taxon>Metazoa</taxon>
        <taxon>Chordata</taxon>
        <taxon>Craniata</taxon>
        <taxon>Vertebrata</taxon>
        <taxon>Euteleostomi</taxon>
        <taxon>Actinopterygii</taxon>
        <taxon>Neopterygii</taxon>
        <taxon>Teleostei</taxon>
        <taxon>Neoteleostei</taxon>
        <taxon>Acanthomorphata</taxon>
        <taxon>Eupercaria</taxon>
        <taxon>Perciformes</taxon>
        <taxon>Percoidei</taxon>
        <taxon>Percidae</taxon>
        <taxon>Percinae</taxon>
        <taxon>Perca</taxon>
    </lineage>
</organism>
<evidence type="ECO:0000256" key="1">
    <source>
        <dbReference type="SAM" id="MobiDB-lite"/>
    </source>
</evidence>
<evidence type="ECO:0000313" key="2">
    <source>
        <dbReference type="EMBL" id="TDH07964.1"/>
    </source>
</evidence>
<protein>
    <submittedName>
        <fullName evidence="2">Uncharacterized protein</fullName>
    </submittedName>
</protein>
<feature type="region of interest" description="Disordered" evidence="1">
    <location>
        <begin position="1"/>
        <end position="140"/>
    </location>
</feature>
<evidence type="ECO:0000313" key="3">
    <source>
        <dbReference type="Proteomes" id="UP000295070"/>
    </source>
</evidence>
<dbReference type="AlphaFoldDB" id="A0A484CYB6"/>
<name>A0A484CYB6_PERFV</name>
<feature type="compositionally biased region" description="Polar residues" evidence="1">
    <location>
        <begin position="29"/>
        <end position="43"/>
    </location>
</feature>
<dbReference type="Proteomes" id="UP000295070">
    <property type="component" value="Chromosome 10"/>
</dbReference>
<dbReference type="EMBL" id="SCKG01000010">
    <property type="protein sequence ID" value="TDH07964.1"/>
    <property type="molecule type" value="Genomic_DNA"/>
</dbReference>
<keyword evidence="3" id="KW-1185">Reference proteome</keyword>
<proteinExistence type="predicted"/>
<reference evidence="2 3" key="1">
    <citation type="submission" date="2019-01" db="EMBL/GenBank/DDBJ databases">
        <title>A chromosome-scale genome assembly of the yellow perch, Perca flavescens.</title>
        <authorList>
            <person name="Feron R."/>
            <person name="Morvezen R."/>
            <person name="Bestin A."/>
            <person name="Haffray P."/>
            <person name="Klopp C."/>
            <person name="Zahm M."/>
            <person name="Cabau C."/>
            <person name="Roques C."/>
            <person name="Donnadieu C."/>
            <person name="Bouchez O."/>
            <person name="Christie M."/>
            <person name="Larson W."/>
            <person name="Guiguen Y."/>
        </authorList>
    </citation>
    <scope>NUCLEOTIDE SEQUENCE [LARGE SCALE GENOMIC DNA]</scope>
    <source>
        <strain evidence="2">YP-PL-M2</strain>
        <tissue evidence="2">Blood</tissue>
    </source>
</reference>